<sequence>MNGNKPGLAFSNLSQPTFQTSIPPGDYTMNGFSLPPIVPPTGTPGVSTNGYGLTLMQRTPRNRRCNLSNVTCFHTQAQANSHLPLPITHHSVHQPQHPCIPIQTTNPHSPEGCHPIGVFSAVTHNINPETAMPPPRSMATPLSSSAPVPTVDTRTNMVSHIVSHTMGVLAAAPLSAPVNTGAPSVRAPTTALSYAPPAEFCPVVTPLIADAWDLEL</sequence>
<evidence type="ECO:0000313" key="1">
    <source>
        <dbReference type="EMBL" id="KAF9443410.1"/>
    </source>
</evidence>
<dbReference type="OrthoDB" id="3125178at2759"/>
<accession>A0A9P6BZC3</accession>
<dbReference type="AlphaFoldDB" id="A0A9P6BZC3"/>
<organism evidence="1 2">
    <name type="scientific">Macrolepiota fuliginosa MF-IS2</name>
    <dbReference type="NCBI Taxonomy" id="1400762"/>
    <lineage>
        <taxon>Eukaryota</taxon>
        <taxon>Fungi</taxon>
        <taxon>Dikarya</taxon>
        <taxon>Basidiomycota</taxon>
        <taxon>Agaricomycotina</taxon>
        <taxon>Agaricomycetes</taxon>
        <taxon>Agaricomycetidae</taxon>
        <taxon>Agaricales</taxon>
        <taxon>Agaricineae</taxon>
        <taxon>Agaricaceae</taxon>
        <taxon>Macrolepiota</taxon>
    </lineage>
</organism>
<keyword evidence="2" id="KW-1185">Reference proteome</keyword>
<proteinExistence type="predicted"/>
<protein>
    <submittedName>
        <fullName evidence="1">Uncharacterized protein</fullName>
    </submittedName>
</protein>
<dbReference type="EMBL" id="MU151478">
    <property type="protein sequence ID" value="KAF9443410.1"/>
    <property type="molecule type" value="Genomic_DNA"/>
</dbReference>
<evidence type="ECO:0000313" key="2">
    <source>
        <dbReference type="Proteomes" id="UP000807342"/>
    </source>
</evidence>
<name>A0A9P6BZC3_9AGAR</name>
<comment type="caution">
    <text evidence="1">The sequence shown here is derived from an EMBL/GenBank/DDBJ whole genome shotgun (WGS) entry which is preliminary data.</text>
</comment>
<reference evidence="1" key="1">
    <citation type="submission" date="2020-11" db="EMBL/GenBank/DDBJ databases">
        <authorList>
            <consortium name="DOE Joint Genome Institute"/>
            <person name="Ahrendt S."/>
            <person name="Riley R."/>
            <person name="Andreopoulos W."/>
            <person name="Labutti K."/>
            <person name="Pangilinan J."/>
            <person name="Ruiz-Duenas F.J."/>
            <person name="Barrasa J.M."/>
            <person name="Sanchez-Garcia M."/>
            <person name="Camarero S."/>
            <person name="Miyauchi S."/>
            <person name="Serrano A."/>
            <person name="Linde D."/>
            <person name="Babiker R."/>
            <person name="Drula E."/>
            <person name="Ayuso-Fernandez I."/>
            <person name="Pacheco R."/>
            <person name="Padilla G."/>
            <person name="Ferreira P."/>
            <person name="Barriuso J."/>
            <person name="Kellner H."/>
            <person name="Castanera R."/>
            <person name="Alfaro M."/>
            <person name="Ramirez L."/>
            <person name="Pisabarro A.G."/>
            <person name="Kuo A."/>
            <person name="Tritt A."/>
            <person name="Lipzen A."/>
            <person name="He G."/>
            <person name="Yan M."/>
            <person name="Ng V."/>
            <person name="Cullen D."/>
            <person name="Martin F."/>
            <person name="Rosso M.-N."/>
            <person name="Henrissat B."/>
            <person name="Hibbett D."/>
            <person name="Martinez A.T."/>
            <person name="Grigoriev I.V."/>
        </authorList>
    </citation>
    <scope>NUCLEOTIDE SEQUENCE</scope>
    <source>
        <strain evidence="1">MF-IS2</strain>
    </source>
</reference>
<dbReference type="Proteomes" id="UP000807342">
    <property type="component" value="Unassembled WGS sequence"/>
</dbReference>
<gene>
    <name evidence="1" type="ORF">P691DRAFT_764310</name>
</gene>